<accession>A0A939PFF3</accession>
<dbReference type="EMBL" id="JAGEOJ010000013">
    <property type="protein sequence ID" value="MBO2451646.1"/>
    <property type="molecule type" value="Genomic_DNA"/>
</dbReference>
<name>A0A939PFF3_9ACTN</name>
<keyword evidence="2" id="KW-1185">Reference proteome</keyword>
<sequence length="150" mass="16302">MTTEYTEPVQVHPTAELVTPAGEHVQVDTGMVDLVTALWRKGFTTLQCCQDVGAGIAGGGCMYPVERRERYAAYWDGFAWLKMLTGHMERLMDLAAPIVAGNGWEATVPILSGRLVGFANLRYPSWQTAELVGLVEAASRNDPESENGSA</sequence>
<dbReference type="Proteomes" id="UP000669179">
    <property type="component" value="Unassembled WGS sequence"/>
</dbReference>
<evidence type="ECO:0000313" key="2">
    <source>
        <dbReference type="Proteomes" id="UP000669179"/>
    </source>
</evidence>
<reference evidence="1" key="1">
    <citation type="submission" date="2021-03" db="EMBL/GenBank/DDBJ databases">
        <authorList>
            <person name="Kanchanasin P."/>
            <person name="Saeng-In P."/>
            <person name="Phongsopitanun W."/>
            <person name="Yuki M."/>
            <person name="Kudo T."/>
            <person name="Ohkuma M."/>
            <person name="Tanasupawat S."/>
        </authorList>
    </citation>
    <scope>NUCLEOTIDE SEQUENCE</scope>
    <source>
        <strain evidence="1">GKU 128</strain>
    </source>
</reference>
<protein>
    <submittedName>
        <fullName evidence="1">Uncharacterized protein</fullName>
    </submittedName>
</protein>
<dbReference type="AlphaFoldDB" id="A0A939PFF3"/>
<evidence type="ECO:0000313" key="1">
    <source>
        <dbReference type="EMBL" id="MBO2451646.1"/>
    </source>
</evidence>
<organism evidence="1 2">
    <name type="scientific">Actinomadura barringtoniae</name>
    <dbReference type="NCBI Taxonomy" id="1427535"/>
    <lineage>
        <taxon>Bacteria</taxon>
        <taxon>Bacillati</taxon>
        <taxon>Actinomycetota</taxon>
        <taxon>Actinomycetes</taxon>
        <taxon>Streptosporangiales</taxon>
        <taxon>Thermomonosporaceae</taxon>
        <taxon>Actinomadura</taxon>
    </lineage>
</organism>
<proteinExistence type="predicted"/>
<dbReference type="RefSeq" id="WP_208259520.1">
    <property type="nucleotide sequence ID" value="NZ_JAGEOJ010000013.1"/>
</dbReference>
<comment type="caution">
    <text evidence="1">The sequence shown here is derived from an EMBL/GenBank/DDBJ whole genome shotgun (WGS) entry which is preliminary data.</text>
</comment>
<gene>
    <name evidence="1" type="ORF">J4573_31465</name>
</gene>